<feature type="region of interest" description="Disordered" evidence="1">
    <location>
        <begin position="48"/>
        <end position="69"/>
    </location>
</feature>
<accession>A0A967F160</accession>
<dbReference type="Pfam" id="PF11233">
    <property type="entry name" value="DUF3035"/>
    <property type="match status" value="1"/>
</dbReference>
<evidence type="ECO:0000256" key="2">
    <source>
        <dbReference type="SAM" id="SignalP"/>
    </source>
</evidence>
<keyword evidence="4" id="KW-1185">Reference proteome</keyword>
<feature type="signal peptide" evidence="2">
    <location>
        <begin position="1"/>
        <end position="19"/>
    </location>
</feature>
<evidence type="ECO:0000256" key="1">
    <source>
        <dbReference type="SAM" id="MobiDB-lite"/>
    </source>
</evidence>
<name>A0A967F160_9PROT</name>
<feature type="chain" id="PRO_5037951461" evidence="2">
    <location>
        <begin position="20"/>
        <end position="188"/>
    </location>
</feature>
<dbReference type="EMBL" id="JAAQPH010000019">
    <property type="protein sequence ID" value="NIA71167.1"/>
    <property type="molecule type" value="Genomic_DNA"/>
</dbReference>
<sequence length="188" mass="20191">MTFRVVIVSSLLLGLSACGGFQEQLGLTKQSPDEFRVVSRAPLTVPPDFALRPPEPGAARPQEGTPAQQAERAVFRNAAGLPPAATQTAINPNRSAGEQSLLSAAGAQSAEPNIRLLVDRETKQINSESDRFVDALVFWNDQSPAGTIVDPQAELRRLQENAALGRPSTTGATPQIERRRRAPLEGIF</sequence>
<protein>
    <submittedName>
        <fullName evidence="3">DUF3035 domain-containing protein</fullName>
    </submittedName>
</protein>
<evidence type="ECO:0000313" key="3">
    <source>
        <dbReference type="EMBL" id="NIA71167.1"/>
    </source>
</evidence>
<dbReference type="AlphaFoldDB" id="A0A967F160"/>
<feature type="region of interest" description="Disordered" evidence="1">
    <location>
        <begin position="159"/>
        <end position="188"/>
    </location>
</feature>
<dbReference type="RefSeq" id="WP_167228511.1">
    <property type="nucleotide sequence ID" value="NZ_JAAQPH010000019.1"/>
</dbReference>
<dbReference type="PROSITE" id="PS51257">
    <property type="entry name" value="PROKAR_LIPOPROTEIN"/>
    <property type="match status" value="1"/>
</dbReference>
<gene>
    <name evidence="3" type="ORF">HBA54_21440</name>
</gene>
<dbReference type="Proteomes" id="UP000761264">
    <property type="component" value="Unassembled WGS sequence"/>
</dbReference>
<comment type="caution">
    <text evidence="3">The sequence shown here is derived from an EMBL/GenBank/DDBJ whole genome shotgun (WGS) entry which is preliminary data.</text>
</comment>
<proteinExistence type="predicted"/>
<organism evidence="3 4">
    <name type="scientific">Pelagibius litoralis</name>
    <dbReference type="NCBI Taxonomy" id="374515"/>
    <lineage>
        <taxon>Bacteria</taxon>
        <taxon>Pseudomonadati</taxon>
        <taxon>Pseudomonadota</taxon>
        <taxon>Alphaproteobacteria</taxon>
        <taxon>Rhodospirillales</taxon>
        <taxon>Rhodovibrionaceae</taxon>
        <taxon>Pelagibius</taxon>
    </lineage>
</organism>
<reference evidence="3" key="1">
    <citation type="submission" date="2020-03" db="EMBL/GenBank/DDBJ databases">
        <title>Genome of Pelagibius litoralis DSM 21314T.</title>
        <authorList>
            <person name="Wang G."/>
        </authorList>
    </citation>
    <scope>NUCLEOTIDE SEQUENCE</scope>
    <source>
        <strain evidence="3">DSM 21314</strain>
    </source>
</reference>
<keyword evidence="2" id="KW-0732">Signal</keyword>
<dbReference type="InterPro" id="IPR021395">
    <property type="entry name" value="DUF3035"/>
</dbReference>
<evidence type="ECO:0000313" key="4">
    <source>
        <dbReference type="Proteomes" id="UP000761264"/>
    </source>
</evidence>